<dbReference type="Pfam" id="PF01239">
    <property type="entry name" value="PPTA"/>
    <property type="match status" value="5"/>
</dbReference>
<dbReference type="SUPFAM" id="SSF48439">
    <property type="entry name" value="Protein prenylyltransferase"/>
    <property type="match status" value="1"/>
</dbReference>
<evidence type="ECO:0000256" key="11">
    <source>
        <dbReference type="ARBA" id="ARBA00042436"/>
    </source>
</evidence>
<evidence type="ECO:0000256" key="5">
    <source>
        <dbReference type="ARBA" id="ARBA00022602"/>
    </source>
</evidence>
<dbReference type="GO" id="GO:0005965">
    <property type="term" value="C:protein farnesyltransferase complex"/>
    <property type="evidence" value="ECO:0007669"/>
    <property type="project" value="TreeGrafter"/>
</dbReference>
<dbReference type="eggNOG" id="KOG0530">
    <property type="taxonomic scope" value="Eukaryota"/>
</dbReference>
<keyword evidence="16" id="KW-1185">Reference proteome</keyword>
<evidence type="ECO:0000256" key="2">
    <source>
        <dbReference type="ARBA" id="ARBA00006734"/>
    </source>
</evidence>
<evidence type="ECO:0000256" key="10">
    <source>
        <dbReference type="ARBA" id="ARBA00041392"/>
    </source>
</evidence>
<evidence type="ECO:0000256" key="12">
    <source>
        <dbReference type="ARBA" id="ARBA00043086"/>
    </source>
</evidence>
<comment type="cofactor">
    <cofactor evidence="1">
        <name>Mg(2+)</name>
        <dbReference type="ChEBI" id="CHEBI:18420"/>
    </cofactor>
</comment>
<organism evidence="15 16">
    <name type="scientific">Strigamia maritima</name>
    <name type="common">European centipede</name>
    <name type="synonym">Geophilus maritimus</name>
    <dbReference type="NCBI Taxonomy" id="126957"/>
    <lineage>
        <taxon>Eukaryota</taxon>
        <taxon>Metazoa</taxon>
        <taxon>Ecdysozoa</taxon>
        <taxon>Arthropoda</taxon>
        <taxon>Myriapoda</taxon>
        <taxon>Chilopoda</taxon>
        <taxon>Pleurostigmophora</taxon>
        <taxon>Geophilomorpha</taxon>
        <taxon>Linotaeniidae</taxon>
        <taxon>Strigamia</taxon>
    </lineage>
</organism>
<sequence length="342" mass="40574">MADSSSDEGGFSEQAWDFYRDRTDWKDVTPVPQNDGPNAVVQISYSDKFRDVYDYFRAILQRNEMSERAFNLTTDAAVLNPANYTVWYYRRLLLKDLGKNIYDELKYIEEVIEDHPKNYQVWHHRRVLVEWLQDPSQELSMTKKILSSDAKNYHAWQHRQWTIREFEIWEGELDFIESLLVDDVRNNSAWNQRYFVINNTVKYTGDVVQRELRYTFQQILKAINNESSWNYLKGILMVQDTLNIKEVVDFVMDLYENKKNRSPYLLSFMVDLYEDQLQKKPSDSPIILHKALQLCNQLADETDTIRKEFWNFMARSLAEKFSAESNQGDPQGDSNKDENQAS</sequence>
<evidence type="ECO:0000313" key="16">
    <source>
        <dbReference type="Proteomes" id="UP000014500"/>
    </source>
</evidence>
<dbReference type="AlphaFoldDB" id="T1IIV6"/>
<feature type="compositionally biased region" description="Polar residues" evidence="14">
    <location>
        <begin position="323"/>
        <end position="333"/>
    </location>
</feature>
<evidence type="ECO:0000256" key="13">
    <source>
        <dbReference type="ARBA" id="ARBA00043219"/>
    </source>
</evidence>
<dbReference type="EnsemblMetazoa" id="SMAR000809-RA">
    <property type="protein sequence ID" value="SMAR000809-PA"/>
    <property type="gene ID" value="SMAR000809"/>
</dbReference>
<evidence type="ECO:0000256" key="6">
    <source>
        <dbReference type="ARBA" id="ARBA00022679"/>
    </source>
</evidence>
<dbReference type="EC" id="2.5.1.59" evidence="3"/>
<dbReference type="PANTHER" id="PTHR11129:SF1">
    <property type="entry name" value="PROTEIN FARNESYLTRANSFERASE_GERANYLGERANYLTRANSFERASE TYPE-1 SUBUNIT ALPHA"/>
    <property type="match status" value="1"/>
</dbReference>
<dbReference type="PROSITE" id="PS51147">
    <property type="entry name" value="PFTA"/>
    <property type="match status" value="5"/>
</dbReference>
<evidence type="ECO:0000256" key="9">
    <source>
        <dbReference type="ARBA" id="ARBA00040965"/>
    </source>
</evidence>
<dbReference type="PhylomeDB" id="T1IIV6"/>
<evidence type="ECO:0000313" key="15">
    <source>
        <dbReference type="EnsemblMetazoa" id="SMAR000809-PA"/>
    </source>
</evidence>
<evidence type="ECO:0000256" key="14">
    <source>
        <dbReference type="SAM" id="MobiDB-lite"/>
    </source>
</evidence>
<evidence type="ECO:0000256" key="3">
    <source>
        <dbReference type="ARBA" id="ARBA00012700"/>
    </source>
</evidence>
<proteinExistence type="inferred from homology"/>
<dbReference type="HOGENOM" id="CLU_026582_1_1_1"/>
<dbReference type="InterPro" id="IPR002088">
    <property type="entry name" value="Prenyl_trans_a"/>
</dbReference>
<dbReference type="EC" id="2.5.1.58" evidence="4"/>
<protein>
    <recommendedName>
        <fullName evidence="9">Protein farnesyltransferase/geranylgeranyltransferase type-1 subunit alpha</fullName>
        <ecNumber evidence="4">2.5.1.58</ecNumber>
        <ecNumber evidence="3">2.5.1.59</ecNumber>
    </recommendedName>
    <alternativeName>
        <fullName evidence="12">CAAX farnesyltransferase subunit alpha</fullName>
    </alternativeName>
    <alternativeName>
        <fullName evidence="11">FTase-alpha</fullName>
    </alternativeName>
    <alternativeName>
        <fullName evidence="10">Ras proteins prenyltransferase subunit alpha</fullName>
    </alternativeName>
    <alternativeName>
        <fullName evidence="13">Type I protein geranyl-geranyltransferase subunit alpha</fullName>
    </alternativeName>
</protein>
<evidence type="ECO:0000256" key="1">
    <source>
        <dbReference type="ARBA" id="ARBA00001946"/>
    </source>
</evidence>
<dbReference type="OMA" id="WAIRTFN"/>
<dbReference type="EMBL" id="JH430212">
    <property type="status" value="NOT_ANNOTATED_CDS"/>
    <property type="molecule type" value="Genomic_DNA"/>
</dbReference>
<accession>T1IIV6</accession>
<keyword evidence="8" id="KW-0460">Magnesium</keyword>
<feature type="region of interest" description="Disordered" evidence="14">
    <location>
        <begin position="322"/>
        <end position="342"/>
    </location>
</feature>
<keyword evidence="7" id="KW-0677">Repeat</keyword>
<dbReference type="GO" id="GO:0004660">
    <property type="term" value="F:protein farnesyltransferase activity"/>
    <property type="evidence" value="ECO:0007669"/>
    <property type="project" value="UniProtKB-EC"/>
</dbReference>
<comment type="similarity">
    <text evidence="2">Belongs to the protein prenyltransferase subunit alpha family.</text>
</comment>
<evidence type="ECO:0000256" key="8">
    <source>
        <dbReference type="ARBA" id="ARBA00022842"/>
    </source>
</evidence>
<dbReference type="Proteomes" id="UP000014500">
    <property type="component" value="Unassembled WGS sequence"/>
</dbReference>
<dbReference type="PANTHER" id="PTHR11129">
    <property type="entry name" value="PROTEIN FARNESYLTRANSFERASE ALPHA SUBUNIT/RAB GERANYLGERANYL TRANSFERASE ALPHA SUBUNIT"/>
    <property type="match status" value="1"/>
</dbReference>
<reference evidence="15" key="2">
    <citation type="submission" date="2015-02" db="UniProtKB">
        <authorList>
            <consortium name="EnsemblMetazoa"/>
        </authorList>
    </citation>
    <scope>IDENTIFICATION</scope>
</reference>
<evidence type="ECO:0000256" key="7">
    <source>
        <dbReference type="ARBA" id="ARBA00022737"/>
    </source>
</evidence>
<keyword evidence="5" id="KW-0637">Prenyltransferase</keyword>
<dbReference type="STRING" id="126957.T1IIV6"/>
<keyword evidence="6" id="KW-0808">Transferase</keyword>
<name>T1IIV6_STRMM</name>
<dbReference type="GO" id="GO:0004662">
    <property type="term" value="F:CAAX-protein geranylgeranyltransferase activity"/>
    <property type="evidence" value="ECO:0007669"/>
    <property type="project" value="UniProtKB-EC"/>
</dbReference>
<dbReference type="Gene3D" id="1.25.40.120">
    <property type="entry name" value="Protein prenylyltransferase"/>
    <property type="match status" value="1"/>
</dbReference>
<reference evidence="16" key="1">
    <citation type="submission" date="2011-05" db="EMBL/GenBank/DDBJ databases">
        <authorList>
            <person name="Richards S.R."/>
            <person name="Qu J."/>
            <person name="Jiang H."/>
            <person name="Jhangiani S.N."/>
            <person name="Agravi P."/>
            <person name="Goodspeed R."/>
            <person name="Gross S."/>
            <person name="Mandapat C."/>
            <person name="Jackson L."/>
            <person name="Mathew T."/>
            <person name="Pu L."/>
            <person name="Thornton R."/>
            <person name="Saada N."/>
            <person name="Wilczek-Boney K.B."/>
            <person name="Lee S."/>
            <person name="Kovar C."/>
            <person name="Wu Y."/>
            <person name="Scherer S.E."/>
            <person name="Worley K.C."/>
            <person name="Muzny D.M."/>
            <person name="Gibbs R."/>
        </authorList>
    </citation>
    <scope>NUCLEOTIDE SEQUENCE</scope>
    <source>
        <strain evidence="16">Brora</strain>
    </source>
</reference>
<dbReference type="GO" id="GO:0005953">
    <property type="term" value="C:CAAX-protein geranylgeranyltransferase complex"/>
    <property type="evidence" value="ECO:0007669"/>
    <property type="project" value="TreeGrafter"/>
</dbReference>
<evidence type="ECO:0000256" key="4">
    <source>
        <dbReference type="ARBA" id="ARBA00012702"/>
    </source>
</evidence>